<evidence type="ECO:0000259" key="7">
    <source>
        <dbReference type="PROSITE" id="PS50262"/>
    </source>
</evidence>
<evidence type="ECO:0000256" key="1">
    <source>
        <dbReference type="ARBA" id="ARBA00004370"/>
    </source>
</evidence>
<comment type="subcellular location">
    <subcellularLocation>
        <location evidence="1">Membrane</location>
    </subcellularLocation>
</comment>
<evidence type="ECO:0000256" key="2">
    <source>
        <dbReference type="ARBA" id="ARBA00022692"/>
    </source>
</evidence>
<dbReference type="EMBL" id="JAWDGP010002547">
    <property type="protein sequence ID" value="KAK3782019.1"/>
    <property type="molecule type" value="Genomic_DNA"/>
</dbReference>
<proteinExistence type="predicted"/>
<evidence type="ECO:0000313" key="8">
    <source>
        <dbReference type="EMBL" id="KAK3782019.1"/>
    </source>
</evidence>
<dbReference type="Proteomes" id="UP001283361">
    <property type="component" value="Unassembled WGS sequence"/>
</dbReference>
<sequence length="94" mass="10676">MDSLHSSRQSTRRYDDVMSTESPFNTTEGVYNYYKEEQMTFLYILLVLILVGNSLVVLAITLTKSRKSRMHIFILNLAIAGESLPCLSVLSLEV</sequence>
<protein>
    <recommendedName>
        <fullName evidence="7">G-protein coupled receptors family 1 profile domain-containing protein</fullName>
    </recommendedName>
</protein>
<feature type="domain" description="G-protein coupled receptors family 1 profile" evidence="7">
    <location>
        <begin position="52"/>
        <end position="94"/>
    </location>
</feature>
<gene>
    <name evidence="8" type="ORF">RRG08_027193</name>
</gene>
<keyword evidence="2 6" id="KW-0812">Transmembrane</keyword>
<evidence type="ECO:0000256" key="3">
    <source>
        <dbReference type="ARBA" id="ARBA00022989"/>
    </source>
</evidence>
<feature type="region of interest" description="Disordered" evidence="5">
    <location>
        <begin position="1"/>
        <end position="20"/>
    </location>
</feature>
<accession>A0AAE1A640</accession>
<dbReference type="AlphaFoldDB" id="A0AAE1A640"/>
<dbReference type="InterPro" id="IPR017452">
    <property type="entry name" value="GPCR_Rhodpsn_7TM"/>
</dbReference>
<evidence type="ECO:0000313" key="9">
    <source>
        <dbReference type="Proteomes" id="UP001283361"/>
    </source>
</evidence>
<name>A0AAE1A640_9GAST</name>
<comment type="caution">
    <text evidence="8">The sequence shown here is derived from an EMBL/GenBank/DDBJ whole genome shotgun (WGS) entry which is preliminary data.</text>
</comment>
<dbReference type="SUPFAM" id="SSF81321">
    <property type="entry name" value="Family A G protein-coupled receptor-like"/>
    <property type="match status" value="1"/>
</dbReference>
<keyword evidence="9" id="KW-1185">Reference proteome</keyword>
<feature type="transmembrane region" description="Helical" evidence="6">
    <location>
        <begin position="41"/>
        <end position="60"/>
    </location>
</feature>
<organism evidence="8 9">
    <name type="scientific">Elysia crispata</name>
    <name type="common">lettuce slug</name>
    <dbReference type="NCBI Taxonomy" id="231223"/>
    <lineage>
        <taxon>Eukaryota</taxon>
        <taxon>Metazoa</taxon>
        <taxon>Spiralia</taxon>
        <taxon>Lophotrochozoa</taxon>
        <taxon>Mollusca</taxon>
        <taxon>Gastropoda</taxon>
        <taxon>Heterobranchia</taxon>
        <taxon>Euthyneura</taxon>
        <taxon>Panpulmonata</taxon>
        <taxon>Sacoglossa</taxon>
        <taxon>Placobranchoidea</taxon>
        <taxon>Plakobranchidae</taxon>
        <taxon>Elysia</taxon>
    </lineage>
</organism>
<dbReference type="PROSITE" id="PS50262">
    <property type="entry name" value="G_PROTEIN_RECEP_F1_2"/>
    <property type="match status" value="1"/>
</dbReference>
<dbReference type="Gene3D" id="1.20.1070.10">
    <property type="entry name" value="Rhodopsin 7-helix transmembrane proteins"/>
    <property type="match status" value="1"/>
</dbReference>
<evidence type="ECO:0000256" key="4">
    <source>
        <dbReference type="ARBA" id="ARBA00023136"/>
    </source>
</evidence>
<keyword evidence="4 6" id="KW-0472">Membrane</keyword>
<evidence type="ECO:0000256" key="6">
    <source>
        <dbReference type="SAM" id="Phobius"/>
    </source>
</evidence>
<keyword evidence="3 6" id="KW-1133">Transmembrane helix</keyword>
<evidence type="ECO:0000256" key="5">
    <source>
        <dbReference type="SAM" id="MobiDB-lite"/>
    </source>
</evidence>
<dbReference type="GO" id="GO:0016020">
    <property type="term" value="C:membrane"/>
    <property type="evidence" value="ECO:0007669"/>
    <property type="project" value="UniProtKB-SubCell"/>
</dbReference>
<reference evidence="8" key="1">
    <citation type="journal article" date="2023" name="G3 (Bethesda)">
        <title>A reference genome for the long-term kleptoplast-retaining sea slug Elysia crispata morphotype clarki.</title>
        <authorList>
            <person name="Eastman K.E."/>
            <person name="Pendleton A.L."/>
            <person name="Shaikh M.A."/>
            <person name="Suttiyut T."/>
            <person name="Ogas R."/>
            <person name="Tomko P."/>
            <person name="Gavelis G."/>
            <person name="Widhalm J.R."/>
            <person name="Wisecaver J.H."/>
        </authorList>
    </citation>
    <scope>NUCLEOTIDE SEQUENCE</scope>
    <source>
        <strain evidence="8">ECLA1</strain>
    </source>
</reference>